<evidence type="ECO:0000313" key="8">
    <source>
        <dbReference type="EMBL" id="KRO91442.1"/>
    </source>
</evidence>
<feature type="binding site" evidence="7">
    <location>
        <position position="121"/>
    </location>
    <ligand>
        <name>ATP</name>
        <dbReference type="ChEBI" id="CHEBI:30616"/>
    </ligand>
</feature>
<dbReference type="GO" id="GO:0009073">
    <property type="term" value="P:aromatic amino acid family biosynthetic process"/>
    <property type="evidence" value="ECO:0007669"/>
    <property type="project" value="UniProtKB-KW"/>
</dbReference>
<evidence type="ECO:0000256" key="4">
    <source>
        <dbReference type="ARBA" id="ARBA00022777"/>
    </source>
</evidence>
<dbReference type="GO" id="GO:0000287">
    <property type="term" value="F:magnesium ion binding"/>
    <property type="evidence" value="ECO:0007669"/>
    <property type="project" value="UniProtKB-UniRule"/>
</dbReference>
<dbReference type="GO" id="GO:0009423">
    <property type="term" value="P:chorismate biosynthetic process"/>
    <property type="evidence" value="ECO:0007669"/>
    <property type="project" value="UniProtKB-UniRule"/>
</dbReference>
<keyword evidence="4 7" id="KW-0418">Kinase</keyword>
<evidence type="ECO:0000256" key="6">
    <source>
        <dbReference type="ARBA" id="ARBA00023141"/>
    </source>
</evidence>
<dbReference type="EC" id="2.7.1.71" evidence="7"/>
<feature type="binding site" evidence="7">
    <location>
        <position position="20"/>
    </location>
    <ligand>
        <name>Mg(2+)</name>
        <dbReference type="ChEBI" id="CHEBI:18420"/>
    </ligand>
</feature>
<evidence type="ECO:0000256" key="3">
    <source>
        <dbReference type="ARBA" id="ARBA00022741"/>
    </source>
</evidence>
<comment type="similarity">
    <text evidence="7">Belongs to the shikimate kinase family.</text>
</comment>
<comment type="caution">
    <text evidence="8">The sequence shown here is derived from an EMBL/GenBank/DDBJ whole genome shotgun (WGS) entry which is preliminary data.</text>
</comment>
<dbReference type="Gene3D" id="3.40.50.300">
    <property type="entry name" value="P-loop containing nucleotide triphosphate hydrolases"/>
    <property type="match status" value="1"/>
</dbReference>
<dbReference type="PANTHER" id="PTHR21087">
    <property type="entry name" value="SHIKIMATE KINASE"/>
    <property type="match status" value="1"/>
</dbReference>
<gene>
    <name evidence="7" type="primary">aroK</name>
    <name evidence="8" type="ORF">ABS24_05395</name>
</gene>
<keyword evidence="6 7" id="KW-0057">Aromatic amino acid biosynthesis</keyword>
<comment type="cofactor">
    <cofactor evidence="7">
        <name>Mg(2+)</name>
        <dbReference type="ChEBI" id="CHEBI:18420"/>
    </cofactor>
    <text evidence="7">Binds 1 Mg(2+) ion per subunit.</text>
</comment>
<accession>A0A0R2U0P1</accession>
<keyword evidence="7" id="KW-0479">Metal-binding</keyword>
<dbReference type="HAMAP" id="MF_00109">
    <property type="entry name" value="Shikimate_kinase"/>
    <property type="match status" value="1"/>
</dbReference>
<dbReference type="Proteomes" id="UP000051213">
    <property type="component" value="Unassembled WGS sequence"/>
</dbReference>
<dbReference type="GO" id="GO:0004765">
    <property type="term" value="F:shikimate kinase activity"/>
    <property type="evidence" value="ECO:0007669"/>
    <property type="project" value="UniProtKB-UniRule"/>
</dbReference>
<dbReference type="AlphaFoldDB" id="A0A0R2U0P1"/>
<dbReference type="CDD" id="cd00464">
    <property type="entry name" value="SK"/>
    <property type="match status" value="1"/>
</dbReference>
<evidence type="ECO:0000256" key="5">
    <source>
        <dbReference type="ARBA" id="ARBA00022840"/>
    </source>
</evidence>
<keyword evidence="2 7" id="KW-0808">Transferase</keyword>
<dbReference type="UniPathway" id="UPA00053">
    <property type="reaction ID" value="UER00088"/>
</dbReference>
<reference evidence="8 9" key="1">
    <citation type="submission" date="2015-10" db="EMBL/GenBank/DDBJ databases">
        <title>Metagenome-Assembled Genomes uncover a global brackish microbiome.</title>
        <authorList>
            <person name="Hugerth L.W."/>
            <person name="Larsson J."/>
            <person name="Alneberg J."/>
            <person name="Lindh M.V."/>
            <person name="Legrand C."/>
            <person name="Pinhassi J."/>
            <person name="Andersson A.F."/>
        </authorList>
    </citation>
    <scope>NUCLEOTIDE SEQUENCE [LARGE SCALE GENOMIC DNA]</scope>
    <source>
        <strain evidence="8">BACL26 MAG-121220-bin70</strain>
    </source>
</reference>
<feature type="binding site" evidence="7">
    <location>
        <begin position="16"/>
        <end position="21"/>
    </location>
    <ligand>
        <name>ATP</name>
        <dbReference type="ChEBI" id="CHEBI:30616"/>
    </ligand>
</feature>
<comment type="subunit">
    <text evidence="7">Monomer.</text>
</comment>
<keyword evidence="7" id="KW-0460">Magnesium</keyword>
<dbReference type="Pfam" id="PF01202">
    <property type="entry name" value="SKI"/>
    <property type="match status" value="1"/>
</dbReference>
<evidence type="ECO:0000313" key="9">
    <source>
        <dbReference type="Proteomes" id="UP000051213"/>
    </source>
</evidence>
<feature type="binding site" evidence="7">
    <location>
        <position position="83"/>
    </location>
    <ligand>
        <name>substrate</name>
    </ligand>
</feature>
<dbReference type="GO" id="GO:0005524">
    <property type="term" value="F:ATP binding"/>
    <property type="evidence" value="ECO:0007669"/>
    <property type="project" value="UniProtKB-UniRule"/>
</dbReference>
<comment type="pathway">
    <text evidence="7">Metabolic intermediate biosynthesis; chorismate biosynthesis; chorismate from D-erythrose 4-phosphate and phosphoenolpyruvate: step 5/7.</text>
</comment>
<feature type="binding site" evidence="7">
    <location>
        <position position="138"/>
    </location>
    <ligand>
        <name>substrate</name>
    </ligand>
</feature>
<dbReference type="PANTHER" id="PTHR21087:SF16">
    <property type="entry name" value="SHIKIMATE KINASE 1, CHLOROPLASTIC"/>
    <property type="match status" value="1"/>
</dbReference>
<feature type="binding site" evidence="7">
    <location>
        <position position="155"/>
    </location>
    <ligand>
        <name>ATP</name>
        <dbReference type="ChEBI" id="CHEBI:30616"/>
    </ligand>
</feature>
<feature type="binding site" evidence="7">
    <location>
        <position position="38"/>
    </location>
    <ligand>
        <name>substrate</name>
    </ligand>
</feature>
<organism evidence="8 9">
    <name type="scientific">SAR92 bacterium BACL26 MAG-121220-bin70</name>
    <dbReference type="NCBI Taxonomy" id="1655626"/>
    <lineage>
        <taxon>Bacteria</taxon>
        <taxon>Pseudomonadati</taxon>
        <taxon>Pseudomonadota</taxon>
        <taxon>Gammaproteobacteria</taxon>
        <taxon>Cellvibrionales</taxon>
        <taxon>Porticoccaceae</taxon>
        <taxon>SAR92 clade</taxon>
    </lineage>
</organism>
<dbReference type="InterPro" id="IPR000623">
    <property type="entry name" value="Shikimate_kinase/TSH1"/>
</dbReference>
<comment type="function">
    <text evidence="7">Catalyzes the specific phosphorylation of the 3-hydroxyl group of shikimic acid using ATP as a cosubstrate.</text>
</comment>
<sequence>MLDKVISGIVLIGMPGAGKSTIGILLAGKLGLEFEDTDRTIEQECGKPIQELLDQSDYLRLRAVEEAVLLKVSSQGKVVATGGSAVYSAAGMAHLTANAVTVFLDIDIKEINRRITNFDERGIAIKPNQTLTELFTERRELYLRYADIRLECNNQDVEQCLHQLIKSTQPFITS</sequence>
<evidence type="ECO:0000256" key="1">
    <source>
        <dbReference type="ARBA" id="ARBA00022605"/>
    </source>
</evidence>
<dbReference type="EMBL" id="LICA01000504">
    <property type="protein sequence ID" value="KRO91442.1"/>
    <property type="molecule type" value="Genomic_DNA"/>
</dbReference>
<keyword evidence="3 7" id="KW-0547">Nucleotide-binding</keyword>
<proteinExistence type="inferred from homology"/>
<dbReference type="SUPFAM" id="SSF52540">
    <property type="entry name" value="P-loop containing nucleoside triphosphate hydrolases"/>
    <property type="match status" value="1"/>
</dbReference>
<dbReference type="InterPro" id="IPR027417">
    <property type="entry name" value="P-loop_NTPase"/>
</dbReference>
<keyword evidence="1 7" id="KW-0028">Amino-acid biosynthesis</keyword>
<evidence type="ECO:0000256" key="7">
    <source>
        <dbReference type="HAMAP-Rule" id="MF_00109"/>
    </source>
</evidence>
<dbReference type="PRINTS" id="PR01100">
    <property type="entry name" value="SHIKIMTKNASE"/>
</dbReference>
<dbReference type="GO" id="GO:0008652">
    <property type="term" value="P:amino acid biosynthetic process"/>
    <property type="evidence" value="ECO:0007669"/>
    <property type="project" value="UniProtKB-KW"/>
</dbReference>
<protein>
    <recommendedName>
        <fullName evidence="7">Shikimate kinase</fullName>
        <shortName evidence="7">SK</shortName>
        <ecNumber evidence="7">2.7.1.71</ecNumber>
    </recommendedName>
</protein>
<comment type="catalytic activity">
    <reaction evidence="7">
        <text>shikimate + ATP = 3-phosphoshikimate + ADP + H(+)</text>
        <dbReference type="Rhea" id="RHEA:13121"/>
        <dbReference type="ChEBI" id="CHEBI:15378"/>
        <dbReference type="ChEBI" id="CHEBI:30616"/>
        <dbReference type="ChEBI" id="CHEBI:36208"/>
        <dbReference type="ChEBI" id="CHEBI:145989"/>
        <dbReference type="ChEBI" id="CHEBI:456216"/>
        <dbReference type="EC" id="2.7.1.71"/>
    </reaction>
</comment>
<evidence type="ECO:0000256" key="2">
    <source>
        <dbReference type="ARBA" id="ARBA00022679"/>
    </source>
</evidence>
<name>A0A0R2U0P1_9GAMM</name>
<dbReference type="GO" id="GO:0005829">
    <property type="term" value="C:cytosol"/>
    <property type="evidence" value="ECO:0007669"/>
    <property type="project" value="TreeGrafter"/>
</dbReference>
<keyword evidence="7" id="KW-0963">Cytoplasm</keyword>
<comment type="subcellular location">
    <subcellularLocation>
        <location evidence="7">Cytoplasm</location>
    </subcellularLocation>
</comment>
<dbReference type="InterPro" id="IPR031322">
    <property type="entry name" value="Shikimate/glucono_kinase"/>
</dbReference>
<keyword evidence="5 7" id="KW-0067">ATP-binding</keyword>
<feature type="binding site" evidence="7">
    <location>
        <position position="62"/>
    </location>
    <ligand>
        <name>substrate</name>
    </ligand>
</feature>